<dbReference type="Proteomes" id="UP000029999">
    <property type="component" value="Unassembled WGS sequence"/>
</dbReference>
<evidence type="ECO:0000313" key="2">
    <source>
        <dbReference type="Proteomes" id="UP000029999"/>
    </source>
</evidence>
<gene>
    <name evidence="1" type="ORF">LP43_0105</name>
</gene>
<dbReference type="AlphaFoldDB" id="A0A0A0BKS1"/>
<comment type="caution">
    <text evidence="1">The sequence shown here is derived from an EMBL/GenBank/DDBJ whole genome shotgun (WGS) entry which is preliminary data.</text>
</comment>
<accession>A0A0A0BKS1</accession>
<name>A0A0A0BKS1_9GAMM</name>
<protein>
    <submittedName>
        <fullName evidence="1">Uncharacterized protein</fullName>
    </submittedName>
</protein>
<organism evidence="1 2">
    <name type="scientific">Methylophaga thiooxydans</name>
    <dbReference type="NCBI Taxonomy" id="392484"/>
    <lineage>
        <taxon>Bacteria</taxon>
        <taxon>Pseudomonadati</taxon>
        <taxon>Pseudomonadota</taxon>
        <taxon>Gammaproteobacteria</taxon>
        <taxon>Thiotrichales</taxon>
        <taxon>Piscirickettsiaceae</taxon>
        <taxon>Methylophaga</taxon>
    </lineage>
</organism>
<dbReference type="STRING" id="392484.LP43_0105"/>
<evidence type="ECO:0000313" key="1">
    <source>
        <dbReference type="EMBL" id="KGM07689.1"/>
    </source>
</evidence>
<sequence length="84" mass="8985">MVQGVSMATMDYADMPDCCNDAETAAKSGESCKAEQGCSIPNLIIFPSIPSWNFVSAGMSSTLTNIPFEPNLAPNDLWRPPTLS</sequence>
<dbReference type="EMBL" id="JRQD01000001">
    <property type="protein sequence ID" value="KGM07689.1"/>
    <property type="molecule type" value="Genomic_DNA"/>
</dbReference>
<reference evidence="1 2" key="1">
    <citation type="submission" date="2014-09" db="EMBL/GenBank/DDBJ databases">
        <authorList>
            <person name="Grob C."/>
            <person name="Taubert M."/>
            <person name="Howat A.M."/>
            <person name="Burns O.J."/>
            <person name="Dixon J.L."/>
            <person name="Chen Y."/>
            <person name="Murrell J.C."/>
        </authorList>
    </citation>
    <scope>NUCLEOTIDE SEQUENCE [LARGE SCALE GENOMIC DNA]</scope>
    <source>
        <strain evidence="1">L4</strain>
    </source>
</reference>
<proteinExistence type="predicted"/>